<accession>A0ACB8E9Q3</accession>
<organism evidence="1 2">
    <name type="scientific">Sphaerodactylus townsendi</name>
    <dbReference type="NCBI Taxonomy" id="933632"/>
    <lineage>
        <taxon>Eukaryota</taxon>
        <taxon>Metazoa</taxon>
        <taxon>Chordata</taxon>
        <taxon>Craniata</taxon>
        <taxon>Vertebrata</taxon>
        <taxon>Euteleostomi</taxon>
        <taxon>Lepidosauria</taxon>
        <taxon>Squamata</taxon>
        <taxon>Bifurcata</taxon>
        <taxon>Gekkota</taxon>
        <taxon>Sphaerodactylidae</taxon>
        <taxon>Sphaerodactylus</taxon>
    </lineage>
</organism>
<dbReference type="EMBL" id="CM037627">
    <property type="protein sequence ID" value="KAH7989215.1"/>
    <property type="molecule type" value="Genomic_DNA"/>
</dbReference>
<evidence type="ECO:0000313" key="1">
    <source>
        <dbReference type="EMBL" id="KAH7989215.1"/>
    </source>
</evidence>
<keyword evidence="2" id="KW-1185">Reference proteome</keyword>
<dbReference type="Proteomes" id="UP000827872">
    <property type="component" value="Linkage Group LG14"/>
</dbReference>
<proteinExistence type="predicted"/>
<reference evidence="1" key="1">
    <citation type="submission" date="2021-08" db="EMBL/GenBank/DDBJ databases">
        <title>The first chromosome-level gecko genome reveals the dynamic sex chromosomes of Neotropical dwarf geckos (Sphaerodactylidae: Sphaerodactylus).</title>
        <authorList>
            <person name="Pinto B.J."/>
            <person name="Keating S.E."/>
            <person name="Gamble T."/>
        </authorList>
    </citation>
    <scope>NUCLEOTIDE SEQUENCE</scope>
    <source>
        <strain evidence="1">TG3544</strain>
    </source>
</reference>
<gene>
    <name evidence="1" type="ORF">K3G42_004494</name>
</gene>
<name>A0ACB8E9Q3_9SAUR</name>
<comment type="caution">
    <text evidence="1">The sequence shown here is derived from an EMBL/GenBank/DDBJ whole genome shotgun (WGS) entry which is preliminary data.</text>
</comment>
<evidence type="ECO:0000313" key="2">
    <source>
        <dbReference type="Proteomes" id="UP000827872"/>
    </source>
</evidence>
<protein>
    <submittedName>
        <fullName evidence="1">Uncharacterized protein</fullName>
    </submittedName>
</protein>
<sequence length="383" mass="42011">MARVKGFLKDKTVTCPGTLFAAAGTEQCVHNQEARNLGQRKAVAFRKMSLYEESENHLALSTGRVLVCIVLSLSFAVGVPGNTFVIWTICGRMKQRSPAVMLILNLAVADLLVLVTLPVWIHSFANAWLLGLAACKAMVFVVYCNMYASIFLITALSLERVMAVFCPFVVQRRTNNTSTRIVMLLIWLLAIAFGAAILPFQETDETDIGTQCTSRSYVSNSQKVGLLLLETLVGFLVPFAIISICYVCIAKRISHMTGSRKQRSTRLVTSVVVAFALCWLPYHTFNLMSIASAVMEDSYKEASEALEEIAVQGTFIAGSVAFLSSCINPVLYAFAARNFQSSVRLAKLSKLFEQISPGMKPEATKELSVIEGREEALTSAETI</sequence>